<dbReference type="InterPro" id="IPR003877">
    <property type="entry name" value="SPRY_dom"/>
</dbReference>
<dbReference type="PANTHER" id="PTHR12245:SF11">
    <property type="entry name" value="PROTEIN GUSTAVUS"/>
    <property type="match status" value="1"/>
</dbReference>
<dbReference type="SMART" id="SM00449">
    <property type="entry name" value="SPRY"/>
    <property type="match status" value="1"/>
</dbReference>
<protein>
    <submittedName>
        <fullName evidence="4">SPRY domain-containing SOCS box protein 1</fullName>
    </submittedName>
</protein>
<sequence length="383" mass="41969">LLYFFVSVSSDAPSPIGISYHSAVGGNGGGGGSSGGSAFVVPTIQQPALRHAFIPNSALPIRNSSGTASSASALKTTLTDLYGGQVRYKSPANPMGSCYEDMFRSSRFDQIISSPPLPREVMEAYAWNPDDRSLNIFVKDDDRLTFHRHPVAQSTDSIRAKRGTHASVGVATKAASLHAVGYTSLIGSTNESYGWDLSKLHFFFSSKFMTWLSLLIPRGTHASVGVATKAASLHAVGYTSLIGSTNESYGWDLIRNKCFHDSRNTSGWTYPSGIARDENYLAPDRFYCILDMDEGYMAFATDTEYYGVAFTGLKGKELYPVVSAVWGHCEITIKYLGGLDPQPLSLMELCRRSIRISLGKGRLNRVRELRLPNGLKKYLLYKY</sequence>
<accession>A0A183DSN6</accession>
<dbReference type="SUPFAM" id="SSF49899">
    <property type="entry name" value="Concanavalin A-like lectins/glucanases"/>
    <property type="match status" value="2"/>
</dbReference>
<dbReference type="InterPro" id="IPR001870">
    <property type="entry name" value="B30.2/SPRY"/>
</dbReference>
<dbReference type="AlphaFoldDB" id="A0A183DSN6"/>
<dbReference type="GO" id="GO:0019005">
    <property type="term" value="C:SCF ubiquitin ligase complex"/>
    <property type="evidence" value="ECO:0007669"/>
    <property type="project" value="TreeGrafter"/>
</dbReference>
<dbReference type="Pfam" id="PF07525">
    <property type="entry name" value="SOCS_box"/>
    <property type="match status" value="1"/>
</dbReference>
<dbReference type="PROSITE" id="PS50188">
    <property type="entry name" value="B302_SPRY"/>
    <property type="match status" value="1"/>
</dbReference>
<dbReference type="InterPro" id="IPR043136">
    <property type="entry name" value="B30.2/SPRY_sf"/>
</dbReference>
<dbReference type="WBParaSite" id="GPUH_0001174101-mRNA-1">
    <property type="protein sequence ID" value="GPUH_0001174101-mRNA-1"/>
    <property type="gene ID" value="GPUH_0001174101"/>
</dbReference>
<dbReference type="PROSITE" id="PS50225">
    <property type="entry name" value="SOCS"/>
    <property type="match status" value="1"/>
</dbReference>
<dbReference type="InterPro" id="IPR013320">
    <property type="entry name" value="ConA-like_dom_sf"/>
</dbReference>
<dbReference type="Gene3D" id="2.60.120.920">
    <property type="match status" value="2"/>
</dbReference>
<dbReference type="SMART" id="SM00969">
    <property type="entry name" value="SOCS_box"/>
    <property type="match status" value="1"/>
</dbReference>
<comment type="similarity">
    <text evidence="1">Belongs to the SPSB family.</text>
</comment>
<dbReference type="Gene3D" id="1.10.750.20">
    <property type="entry name" value="SOCS box"/>
    <property type="match status" value="1"/>
</dbReference>
<dbReference type="PANTHER" id="PTHR12245">
    <property type="entry name" value="SPRY DOMAIN CONTAINING SOCS BOX PROTEIN"/>
    <property type="match status" value="1"/>
</dbReference>
<proteinExistence type="inferred from homology"/>
<reference evidence="4" key="1">
    <citation type="submission" date="2016-06" db="UniProtKB">
        <authorList>
            <consortium name="WormBaseParasite"/>
        </authorList>
    </citation>
    <scope>IDENTIFICATION</scope>
</reference>
<evidence type="ECO:0000259" key="2">
    <source>
        <dbReference type="PROSITE" id="PS50188"/>
    </source>
</evidence>
<dbReference type="Pfam" id="PF00622">
    <property type="entry name" value="SPRY"/>
    <property type="match status" value="1"/>
</dbReference>
<dbReference type="FunFam" id="1.10.750.20:FF:000001">
    <property type="entry name" value="Ankyrin repeat and SOCS box containing 1"/>
    <property type="match status" value="1"/>
</dbReference>
<evidence type="ECO:0000313" key="4">
    <source>
        <dbReference type="WBParaSite" id="GPUH_0001174101-mRNA-1"/>
    </source>
</evidence>
<dbReference type="GO" id="GO:0043161">
    <property type="term" value="P:proteasome-mediated ubiquitin-dependent protein catabolic process"/>
    <property type="evidence" value="ECO:0007669"/>
    <property type="project" value="TreeGrafter"/>
</dbReference>
<organism evidence="4">
    <name type="scientific">Gongylonema pulchrum</name>
    <dbReference type="NCBI Taxonomy" id="637853"/>
    <lineage>
        <taxon>Eukaryota</taxon>
        <taxon>Metazoa</taxon>
        <taxon>Ecdysozoa</taxon>
        <taxon>Nematoda</taxon>
        <taxon>Chromadorea</taxon>
        <taxon>Rhabditida</taxon>
        <taxon>Spirurina</taxon>
        <taxon>Spiruromorpha</taxon>
        <taxon>Spiruroidea</taxon>
        <taxon>Gongylonematidae</taxon>
        <taxon>Gongylonema</taxon>
    </lineage>
</organism>
<dbReference type="InterPro" id="IPR050672">
    <property type="entry name" value="FBXO45-Fsn/SPSB_families"/>
</dbReference>
<name>A0A183DSN6_9BILA</name>
<evidence type="ECO:0000259" key="3">
    <source>
        <dbReference type="PROSITE" id="PS50225"/>
    </source>
</evidence>
<feature type="domain" description="B30.2/SPRY" evidence="2">
    <location>
        <begin position="137"/>
        <end position="340"/>
    </location>
</feature>
<dbReference type="InterPro" id="IPR001496">
    <property type="entry name" value="SOCS_box"/>
</dbReference>
<evidence type="ECO:0000256" key="1">
    <source>
        <dbReference type="ARBA" id="ARBA00010910"/>
    </source>
</evidence>
<dbReference type="CDD" id="cd12906">
    <property type="entry name" value="SPRY_SOCS1-2-4"/>
    <property type="match status" value="1"/>
</dbReference>
<feature type="domain" description="SOCS box" evidence="3">
    <location>
        <begin position="342"/>
        <end position="383"/>
    </location>
</feature>